<sequence>MRKIASVLLAALTIASASAQDWKQYLPEVHGTVRGKYEYQTSTDEQRFQVRNARVSLDGKVHSLVSYKAEIDLSDEGQIKMLDAFARVTPLEDFKITVGQMRVPFTIDAHRSPHQQYFANRSFIAKQVGNVRDVGATLGYSMDEGFPFILEGGLFSGSGLTAQKEWHRVLCYSAKLQLMPWKDYNLTLSTQRIRPENVNIYMYDIGTYYKWNNWHFEVEGLYKRYAHDSFQDVWAVDAFVNYDWFIQKKKFPFKKISFLARFDYMGDHSDGTLNEDGQMYITDYERKRVTGGLTFSFGKPFQADLRLNYEKYFYDNQALVKASEQDKLVVEMMVRF</sequence>
<feature type="chain" id="PRO_5019150178" evidence="1">
    <location>
        <begin position="20"/>
        <end position="336"/>
    </location>
</feature>
<dbReference type="RefSeq" id="WP_118399834.1">
    <property type="nucleotide sequence ID" value="NZ_CABJGD010000001.1"/>
</dbReference>
<dbReference type="Gene3D" id="2.40.160.10">
    <property type="entry name" value="Porin"/>
    <property type="match status" value="1"/>
</dbReference>
<keyword evidence="1" id="KW-0732">Signal</keyword>
<protein>
    <submittedName>
        <fullName evidence="2">Porin</fullName>
    </submittedName>
</protein>
<comment type="caution">
    <text evidence="2">The sequence shown here is derived from an EMBL/GenBank/DDBJ whole genome shotgun (WGS) entry which is preliminary data.</text>
</comment>
<dbReference type="SUPFAM" id="SSF56935">
    <property type="entry name" value="Porins"/>
    <property type="match status" value="1"/>
</dbReference>
<dbReference type="Pfam" id="PF07396">
    <property type="entry name" value="Porin_O_P"/>
    <property type="match status" value="1"/>
</dbReference>
<evidence type="ECO:0000313" key="3">
    <source>
        <dbReference type="Proteomes" id="UP000283855"/>
    </source>
</evidence>
<reference evidence="2 3" key="1">
    <citation type="submission" date="2018-08" db="EMBL/GenBank/DDBJ databases">
        <title>A genome reference for cultivated species of the human gut microbiota.</title>
        <authorList>
            <person name="Zou Y."/>
            <person name="Xue W."/>
            <person name="Luo G."/>
        </authorList>
    </citation>
    <scope>NUCLEOTIDE SEQUENCE [LARGE SCALE GENOMIC DNA]</scope>
    <source>
        <strain evidence="2 3">AM42-38</strain>
    </source>
</reference>
<dbReference type="InterPro" id="IPR010870">
    <property type="entry name" value="Porin_O/P"/>
</dbReference>
<organism evidence="2 3">
    <name type="scientific">Phocaeicola coprophilus</name>
    <dbReference type="NCBI Taxonomy" id="387090"/>
    <lineage>
        <taxon>Bacteria</taxon>
        <taxon>Pseudomonadati</taxon>
        <taxon>Bacteroidota</taxon>
        <taxon>Bacteroidia</taxon>
        <taxon>Bacteroidales</taxon>
        <taxon>Bacteroidaceae</taxon>
        <taxon>Phocaeicola</taxon>
    </lineage>
</organism>
<accession>A0A413T5B1</accession>
<name>A0A413T5B1_9BACT</name>
<feature type="signal peptide" evidence="1">
    <location>
        <begin position="1"/>
        <end position="19"/>
    </location>
</feature>
<dbReference type="Proteomes" id="UP000283855">
    <property type="component" value="Unassembled WGS sequence"/>
</dbReference>
<gene>
    <name evidence="2" type="ORF">DW921_00765</name>
</gene>
<dbReference type="EMBL" id="QSFT01000001">
    <property type="protein sequence ID" value="RHA79024.1"/>
    <property type="molecule type" value="Genomic_DNA"/>
</dbReference>
<evidence type="ECO:0000313" key="2">
    <source>
        <dbReference type="EMBL" id="RHA79024.1"/>
    </source>
</evidence>
<proteinExistence type="predicted"/>
<dbReference type="AlphaFoldDB" id="A0A413T5B1"/>
<evidence type="ECO:0000256" key="1">
    <source>
        <dbReference type="SAM" id="SignalP"/>
    </source>
</evidence>
<dbReference type="InterPro" id="IPR023614">
    <property type="entry name" value="Porin_dom_sf"/>
</dbReference>